<dbReference type="InterPro" id="IPR050181">
    <property type="entry name" value="Cold_shock_domain"/>
</dbReference>
<feature type="domain" description="CSD" evidence="1">
    <location>
        <begin position="124"/>
        <end position="191"/>
    </location>
</feature>
<dbReference type="PRINTS" id="PR00050">
    <property type="entry name" value="COLDSHOCK"/>
</dbReference>
<dbReference type="InterPro" id="IPR011129">
    <property type="entry name" value="CSD"/>
</dbReference>
<proteinExistence type="predicted"/>
<evidence type="ECO:0000259" key="1">
    <source>
        <dbReference type="PROSITE" id="PS51857"/>
    </source>
</evidence>
<dbReference type="RefSeq" id="WP_182297565.1">
    <property type="nucleotide sequence ID" value="NZ_CP059851.1"/>
</dbReference>
<dbReference type="EMBL" id="CP059851">
    <property type="protein sequence ID" value="QMW23742.1"/>
    <property type="molecule type" value="Genomic_DNA"/>
</dbReference>
<keyword evidence="3" id="KW-1185">Reference proteome</keyword>
<dbReference type="InterPro" id="IPR012340">
    <property type="entry name" value="NA-bd_OB-fold"/>
</dbReference>
<protein>
    <submittedName>
        <fullName evidence="2">CspA family cold shock protein</fullName>
    </submittedName>
</protein>
<accession>A0A7G5IK50</accession>
<name>A0A7G5IK50_9SPHN</name>
<dbReference type="KEGG" id="sand:H3309_04450"/>
<dbReference type="PANTHER" id="PTHR11544">
    <property type="entry name" value="COLD SHOCK DOMAIN CONTAINING PROTEINS"/>
    <property type="match status" value="1"/>
</dbReference>
<organism evidence="2 3">
    <name type="scientific">Sandaracinobacteroides saxicola</name>
    <dbReference type="NCBI Taxonomy" id="2759707"/>
    <lineage>
        <taxon>Bacteria</taxon>
        <taxon>Pseudomonadati</taxon>
        <taxon>Pseudomonadota</taxon>
        <taxon>Alphaproteobacteria</taxon>
        <taxon>Sphingomonadales</taxon>
        <taxon>Sphingosinicellaceae</taxon>
        <taxon>Sandaracinobacteroides</taxon>
    </lineage>
</organism>
<evidence type="ECO:0000313" key="2">
    <source>
        <dbReference type="EMBL" id="QMW23742.1"/>
    </source>
</evidence>
<dbReference type="CDD" id="cd04458">
    <property type="entry name" value="CSP_CDS"/>
    <property type="match status" value="2"/>
</dbReference>
<dbReference type="SMART" id="SM00357">
    <property type="entry name" value="CSP"/>
    <property type="match status" value="2"/>
</dbReference>
<dbReference type="SUPFAM" id="SSF50249">
    <property type="entry name" value="Nucleic acid-binding proteins"/>
    <property type="match status" value="2"/>
</dbReference>
<evidence type="ECO:0000313" key="3">
    <source>
        <dbReference type="Proteomes" id="UP000515292"/>
    </source>
</evidence>
<dbReference type="Pfam" id="PF00313">
    <property type="entry name" value="CSD"/>
    <property type="match status" value="2"/>
</dbReference>
<sequence length="194" mass="21133">MSERGEDAGSGEGELKNDIDCSAPALSGRLKWFDAVRGYGFVEVADGGGDLLLHYSVLKAVGRRTLPEGATVRAAVIEGERGRQISELLSIDLTTAVGPDPDLQHRREAGRTDPLDFLDSAGDFIPVQVRWFNRVKGYGFLLADDDPDGPEIFVHMETVRRADLMTLEPGQLLRARVSKGPKGPMAVVIEDDEE</sequence>
<reference evidence="2 3" key="1">
    <citation type="submission" date="2020-07" db="EMBL/GenBank/DDBJ databases">
        <title>Complete genome sequence for Sandaracinobacter sp. M6.</title>
        <authorList>
            <person name="Tang Y."/>
            <person name="Liu Q."/>
            <person name="Guo Z."/>
            <person name="Lei P."/>
            <person name="Huang B."/>
        </authorList>
    </citation>
    <scope>NUCLEOTIDE SEQUENCE [LARGE SCALE GENOMIC DNA]</scope>
    <source>
        <strain evidence="2 3">M6</strain>
    </source>
</reference>
<dbReference type="InterPro" id="IPR002059">
    <property type="entry name" value="CSP_DNA-bd"/>
</dbReference>
<dbReference type="AlphaFoldDB" id="A0A7G5IK50"/>
<dbReference type="Proteomes" id="UP000515292">
    <property type="component" value="Chromosome"/>
</dbReference>
<dbReference type="Gene3D" id="2.40.50.140">
    <property type="entry name" value="Nucleic acid-binding proteins"/>
    <property type="match status" value="2"/>
</dbReference>
<dbReference type="GO" id="GO:0003676">
    <property type="term" value="F:nucleic acid binding"/>
    <property type="evidence" value="ECO:0007669"/>
    <property type="project" value="InterPro"/>
</dbReference>
<dbReference type="PROSITE" id="PS51857">
    <property type="entry name" value="CSD_2"/>
    <property type="match status" value="2"/>
</dbReference>
<gene>
    <name evidence="2" type="ORF">H3309_04450</name>
</gene>
<dbReference type="GO" id="GO:0005829">
    <property type="term" value="C:cytosol"/>
    <property type="evidence" value="ECO:0007669"/>
    <property type="project" value="UniProtKB-ARBA"/>
</dbReference>
<feature type="domain" description="CSD" evidence="1">
    <location>
        <begin position="25"/>
        <end position="93"/>
    </location>
</feature>